<evidence type="ECO:0000313" key="3">
    <source>
        <dbReference type="Proteomes" id="UP000403266"/>
    </source>
</evidence>
<feature type="transmembrane region" description="Helical" evidence="1">
    <location>
        <begin position="156"/>
        <end position="180"/>
    </location>
</feature>
<accession>A0A5N7MF85</accession>
<dbReference type="OrthoDB" id="8850092at2"/>
<evidence type="ECO:0000313" key="2">
    <source>
        <dbReference type="EMBL" id="MPR24804.1"/>
    </source>
</evidence>
<feature type="transmembrane region" description="Helical" evidence="1">
    <location>
        <begin position="44"/>
        <end position="71"/>
    </location>
</feature>
<feature type="transmembrane region" description="Helical" evidence="1">
    <location>
        <begin position="83"/>
        <end position="99"/>
    </location>
</feature>
<gene>
    <name evidence="2" type="ORF">FS320_06050</name>
</gene>
<dbReference type="AlphaFoldDB" id="A0A5N7MF85"/>
<protein>
    <recommendedName>
        <fullName evidence="4">Arginine/ornithine antiporter ArcD</fullName>
    </recommendedName>
</protein>
<dbReference type="EMBL" id="VOSK01000011">
    <property type="protein sequence ID" value="MPR24804.1"/>
    <property type="molecule type" value="Genomic_DNA"/>
</dbReference>
<keyword evidence="1" id="KW-0472">Membrane</keyword>
<keyword evidence="3" id="KW-1185">Reference proteome</keyword>
<evidence type="ECO:0008006" key="4">
    <source>
        <dbReference type="Google" id="ProtNLM"/>
    </source>
</evidence>
<feature type="transmembrane region" description="Helical" evidence="1">
    <location>
        <begin position="111"/>
        <end position="136"/>
    </location>
</feature>
<keyword evidence="1" id="KW-1133">Transmembrane helix</keyword>
<sequence>MSTMSSTLWPWMTVAGLGAFHGLNPAMGWLFAVALGLHRKSRGIVVLALAPIALGHAAAVGAVLLAVVGFGTIFDPTILGRESGILLILWAAGHALAGHRKRVRIGMQTGLIGLTLWSCLMAGAHGAGLMLVPAVLSLCVTPGMGGELTASTSLPVSIAALAVHTGTMLTVIGVISLIVYNQGLAFLRRGWINLDVLWSAALVTGGVVLLSA</sequence>
<name>A0A5N7MF85_9HYPH</name>
<feature type="transmembrane region" description="Helical" evidence="1">
    <location>
        <begin position="12"/>
        <end position="37"/>
    </location>
</feature>
<keyword evidence="1" id="KW-0812">Transmembrane</keyword>
<proteinExistence type="predicted"/>
<dbReference type="Proteomes" id="UP000403266">
    <property type="component" value="Unassembled WGS sequence"/>
</dbReference>
<evidence type="ECO:0000256" key="1">
    <source>
        <dbReference type="SAM" id="Phobius"/>
    </source>
</evidence>
<comment type="caution">
    <text evidence="2">The sequence shown here is derived from an EMBL/GenBank/DDBJ whole genome shotgun (WGS) entry which is preliminary data.</text>
</comment>
<organism evidence="2 3">
    <name type="scientific">Microvirga tunisiensis</name>
    <dbReference type="NCBI Taxonomy" id="2108360"/>
    <lineage>
        <taxon>Bacteria</taxon>
        <taxon>Pseudomonadati</taxon>
        <taxon>Pseudomonadota</taxon>
        <taxon>Alphaproteobacteria</taxon>
        <taxon>Hyphomicrobiales</taxon>
        <taxon>Methylobacteriaceae</taxon>
        <taxon>Microvirga</taxon>
    </lineage>
</organism>
<reference evidence="2 3" key="1">
    <citation type="journal article" date="2019" name="Syst. Appl. Microbiol.">
        <title>Microvirga tunisiensis sp. nov., a root nodule symbiotic bacterium isolated from Lupinus micranthus and L. luteus grown in Northern Tunisia.</title>
        <authorList>
            <person name="Msaddak A."/>
            <person name="Rejili M."/>
            <person name="Duran D."/>
            <person name="Mars M."/>
            <person name="Palacios J.M."/>
            <person name="Ruiz-Argueso T."/>
            <person name="Rey L."/>
            <person name="Imperial J."/>
        </authorList>
    </citation>
    <scope>NUCLEOTIDE SEQUENCE [LARGE SCALE GENOMIC DNA]</scope>
    <source>
        <strain evidence="2 3">Lmie10</strain>
    </source>
</reference>